<dbReference type="GO" id="GO:0015074">
    <property type="term" value="P:DNA integration"/>
    <property type="evidence" value="ECO:0007669"/>
    <property type="project" value="InterPro"/>
</dbReference>
<dbReference type="PANTHER" id="PTHR35046">
    <property type="entry name" value="ZINC KNUCKLE (CCHC-TYPE) FAMILY PROTEIN"/>
    <property type="match status" value="1"/>
</dbReference>
<dbReference type="GO" id="GO:0003676">
    <property type="term" value="F:nucleic acid binding"/>
    <property type="evidence" value="ECO:0007669"/>
    <property type="project" value="InterPro"/>
</dbReference>
<dbReference type="AlphaFoldDB" id="A0AAF0UI25"/>
<accession>A0AAF0UI25</accession>
<keyword evidence="3" id="KW-1185">Reference proteome</keyword>
<dbReference type="PROSITE" id="PS50994">
    <property type="entry name" value="INTEGRASE"/>
    <property type="match status" value="1"/>
</dbReference>
<organism evidence="2 3">
    <name type="scientific">Solanum verrucosum</name>
    <dbReference type="NCBI Taxonomy" id="315347"/>
    <lineage>
        <taxon>Eukaryota</taxon>
        <taxon>Viridiplantae</taxon>
        <taxon>Streptophyta</taxon>
        <taxon>Embryophyta</taxon>
        <taxon>Tracheophyta</taxon>
        <taxon>Spermatophyta</taxon>
        <taxon>Magnoliopsida</taxon>
        <taxon>eudicotyledons</taxon>
        <taxon>Gunneridae</taxon>
        <taxon>Pentapetalae</taxon>
        <taxon>asterids</taxon>
        <taxon>lamiids</taxon>
        <taxon>Solanales</taxon>
        <taxon>Solanaceae</taxon>
        <taxon>Solanoideae</taxon>
        <taxon>Solaneae</taxon>
        <taxon>Solanum</taxon>
    </lineage>
</organism>
<proteinExistence type="predicted"/>
<protein>
    <recommendedName>
        <fullName evidence="1">Integrase catalytic domain-containing protein</fullName>
    </recommendedName>
</protein>
<evidence type="ECO:0000259" key="1">
    <source>
        <dbReference type="PROSITE" id="PS50994"/>
    </source>
</evidence>
<gene>
    <name evidence="2" type="ORF">MTR67_039104</name>
</gene>
<dbReference type="InterPro" id="IPR012337">
    <property type="entry name" value="RNaseH-like_sf"/>
</dbReference>
<evidence type="ECO:0000313" key="2">
    <source>
        <dbReference type="EMBL" id="WMV45719.1"/>
    </source>
</evidence>
<name>A0AAF0UI25_SOLVR</name>
<dbReference type="SUPFAM" id="SSF53098">
    <property type="entry name" value="Ribonuclease H-like"/>
    <property type="match status" value="1"/>
</dbReference>
<sequence length="172" mass="19640">MARFIPCKKTNDASHVADLFVKEVVKLHGIPRTIVSDRDAKFLSHFWRILWGKLGTKLLFSTSYHPQTDGQTEVVNRILGNMLSVVLKGKLTSWENYIPIVEFSYNRTFHSSTGKTAFEVVYGFNPLTPIDLLPLPTNDFANLDGKKKADMMKKIHEQTRLAFEKKDKEVAL</sequence>
<reference evidence="2" key="1">
    <citation type="submission" date="2023-08" db="EMBL/GenBank/DDBJ databases">
        <title>A de novo genome assembly of Solanum verrucosum Schlechtendal, a Mexican diploid species geographically isolated from the other diploid A-genome species in potato relatives.</title>
        <authorList>
            <person name="Hosaka K."/>
        </authorList>
    </citation>
    <scope>NUCLEOTIDE SEQUENCE</scope>
    <source>
        <tissue evidence="2">Young leaves</tissue>
    </source>
</reference>
<dbReference type="PANTHER" id="PTHR35046:SF9">
    <property type="entry name" value="RNA-DIRECTED DNA POLYMERASE"/>
    <property type="match status" value="1"/>
</dbReference>
<dbReference type="InterPro" id="IPR001584">
    <property type="entry name" value="Integrase_cat-core"/>
</dbReference>
<dbReference type="InterPro" id="IPR036397">
    <property type="entry name" value="RNaseH_sf"/>
</dbReference>
<dbReference type="Gene3D" id="3.30.420.10">
    <property type="entry name" value="Ribonuclease H-like superfamily/Ribonuclease H"/>
    <property type="match status" value="1"/>
</dbReference>
<dbReference type="Proteomes" id="UP001234989">
    <property type="component" value="Chromosome 9"/>
</dbReference>
<evidence type="ECO:0000313" key="3">
    <source>
        <dbReference type="Proteomes" id="UP001234989"/>
    </source>
</evidence>
<dbReference type="EMBL" id="CP133620">
    <property type="protein sequence ID" value="WMV45719.1"/>
    <property type="molecule type" value="Genomic_DNA"/>
</dbReference>
<feature type="domain" description="Integrase catalytic" evidence="1">
    <location>
        <begin position="1"/>
        <end position="125"/>
    </location>
</feature>